<evidence type="ECO:0000313" key="3">
    <source>
        <dbReference type="EMBL" id="CAB4202989.1"/>
    </source>
</evidence>
<evidence type="ECO:0000313" key="1">
    <source>
        <dbReference type="EMBL" id="CAB4126886.1"/>
    </source>
</evidence>
<dbReference type="EMBL" id="LR796198">
    <property type="protein sequence ID" value="CAB4126886.1"/>
    <property type="molecule type" value="Genomic_DNA"/>
</dbReference>
<proteinExistence type="predicted"/>
<protein>
    <submittedName>
        <fullName evidence="1">Uncharacterized protein</fullName>
    </submittedName>
</protein>
<name>A0A6J5L0W8_9CAUD</name>
<dbReference type="EMBL" id="LR796260">
    <property type="protein sequence ID" value="CAB4132664.1"/>
    <property type="molecule type" value="Genomic_DNA"/>
</dbReference>
<dbReference type="EMBL" id="LR798228">
    <property type="protein sequence ID" value="CAB5207179.1"/>
    <property type="molecule type" value="Genomic_DNA"/>
</dbReference>
<evidence type="ECO:0000313" key="2">
    <source>
        <dbReference type="EMBL" id="CAB4132664.1"/>
    </source>
</evidence>
<reference evidence="1" key="1">
    <citation type="submission" date="2020-04" db="EMBL/GenBank/DDBJ databases">
        <authorList>
            <person name="Chiriac C."/>
            <person name="Salcher M."/>
            <person name="Ghai R."/>
            <person name="Kavagutti S V."/>
        </authorList>
    </citation>
    <scope>NUCLEOTIDE SEQUENCE</scope>
</reference>
<evidence type="ECO:0000313" key="4">
    <source>
        <dbReference type="EMBL" id="CAB5207179.1"/>
    </source>
</evidence>
<accession>A0A6J5L0W8</accession>
<gene>
    <name evidence="3" type="ORF">UFOVP1363_56</name>
    <name evidence="4" type="ORF">UFOVP179_30</name>
    <name evidence="2" type="ORF">UFOVP260_49</name>
    <name evidence="1" type="ORF">UFOVP85_13</name>
</gene>
<sequence length="64" mass="7802">MLNINGEKYLVEKEISAKYGLSIHWFRRARYEENGPVYHKLHGNVYYKEEDVIEWFKENLIPSR</sequence>
<dbReference type="EMBL" id="LR797327">
    <property type="protein sequence ID" value="CAB4202989.1"/>
    <property type="molecule type" value="Genomic_DNA"/>
</dbReference>
<organism evidence="1">
    <name type="scientific">uncultured Caudovirales phage</name>
    <dbReference type="NCBI Taxonomy" id="2100421"/>
    <lineage>
        <taxon>Viruses</taxon>
        <taxon>Duplodnaviria</taxon>
        <taxon>Heunggongvirae</taxon>
        <taxon>Uroviricota</taxon>
        <taxon>Caudoviricetes</taxon>
        <taxon>Peduoviridae</taxon>
        <taxon>Maltschvirus</taxon>
        <taxon>Maltschvirus maltsch</taxon>
    </lineage>
</organism>